<dbReference type="InterPro" id="IPR003594">
    <property type="entry name" value="HATPase_dom"/>
</dbReference>
<reference evidence="7" key="2">
    <citation type="journal article" date="2022" name="Microbiol. Resour. Announc.">
        <title>Metagenome Sequencing to Explore Phylogenomics of Terrestrial Cyanobacteria.</title>
        <authorList>
            <person name="Ward R.D."/>
            <person name="Stajich J.E."/>
            <person name="Johansen J.R."/>
            <person name="Huntemann M."/>
            <person name="Clum A."/>
            <person name="Foster B."/>
            <person name="Foster B."/>
            <person name="Roux S."/>
            <person name="Palaniappan K."/>
            <person name="Varghese N."/>
            <person name="Mukherjee S."/>
            <person name="Reddy T.B.K."/>
            <person name="Daum C."/>
            <person name="Copeland A."/>
            <person name="Chen I.A."/>
            <person name="Ivanova N.N."/>
            <person name="Kyrpides N.C."/>
            <person name="Shapiro N."/>
            <person name="Eloe-Fadrosh E.A."/>
            <person name="Pietrasiak N."/>
        </authorList>
    </citation>
    <scope>NUCLEOTIDE SEQUENCE</scope>
    <source>
        <strain evidence="7">JT2-VF2</strain>
    </source>
</reference>
<evidence type="ECO:0000313" key="8">
    <source>
        <dbReference type="Proteomes" id="UP000715781"/>
    </source>
</evidence>
<dbReference type="SMART" id="SM00100">
    <property type="entry name" value="cNMP"/>
    <property type="match status" value="1"/>
</dbReference>
<comment type="catalytic activity">
    <reaction evidence="1">
        <text>ATP + protein L-histidine = ADP + protein N-phospho-L-histidine.</text>
        <dbReference type="EC" id="2.7.13.3"/>
    </reaction>
</comment>
<evidence type="ECO:0000256" key="2">
    <source>
        <dbReference type="ARBA" id="ARBA00012438"/>
    </source>
</evidence>
<dbReference type="PANTHER" id="PTHR43065">
    <property type="entry name" value="SENSOR HISTIDINE KINASE"/>
    <property type="match status" value="1"/>
</dbReference>
<dbReference type="InterPro" id="IPR004358">
    <property type="entry name" value="Sig_transdc_His_kin-like_C"/>
</dbReference>
<dbReference type="SUPFAM" id="SSF55874">
    <property type="entry name" value="ATPase domain of HSP90 chaperone/DNA topoisomerase II/histidine kinase"/>
    <property type="match status" value="1"/>
</dbReference>
<proteinExistence type="predicted"/>
<dbReference type="InterPro" id="IPR000595">
    <property type="entry name" value="cNMP-bd_dom"/>
</dbReference>
<dbReference type="EMBL" id="JAHHHN010000003">
    <property type="protein sequence ID" value="MBW4560787.1"/>
    <property type="molecule type" value="Genomic_DNA"/>
</dbReference>
<dbReference type="EC" id="2.7.13.3" evidence="2"/>
<dbReference type="SUPFAM" id="SSF51206">
    <property type="entry name" value="cAMP-binding domain-like"/>
    <property type="match status" value="1"/>
</dbReference>
<dbReference type="Pfam" id="PF00027">
    <property type="entry name" value="cNMP_binding"/>
    <property type="match status" value="1"/>
</dbReference>
<feature type="domain" description="Histidine kinase" evidence="6">
    <location>
        <begin position="296"/>
        <end position="464"/>
    </location>
</feature>
<organism evidence="7 8">
    <name type="scientific">Mojavia pulchra JT2-VF2</name>
    <dbReference type="NCBI Taxonomy" id="287848"/>
    <lineage>
        <taxon>Bacteria</taxon>
        <taxon>Bacillati</taxon>
        <taxon>Cyanobacteriota</taxon>
        <taxon>Cyanophyceae</taxon>
        <taxon>Nostocales</taxon>
        <taxon>Nostocaceae</taxon>
    </lineage>
</organism>
<gene>
    <name evidence="7" type="ORF">KME32_06435</name>
</gene>
<reference evidence="7" key="1">
    <citation type="submission" date="2021-05" db="EMBL/GenBank/DDBJ databases">
        <authorList>
            <person name="Pietrasiak N."/>
            <person name="Ward R."/>
            <person name="Stajich J.E."/>
            <person name="Kurbessoian T."/>
        </authorList>
    </citation>
    <scope>NUCLEOTIDE SEQUENCE</scope>
    <source>
        <strain evidence="7">JT2-VF2</strain>
    </source>
</reference>
<dbReference type="AlphaFoldDB" id="A0A951PXP4"/>
<evidence type="ECO:0000313" key="7">
    <source>
        <dbReference type="EMBL" id="MBW4560787.1"/>
    </source>
</evidence>
<dbReference type="Pfam" id="PF02518">
    <property type="entry name" value="HATPase_c"/>
    <property type="match status" value="1"/>
</dbReference>
<dbReference type="Proteomes" id="UP000715781">
    <property type="component" value="Unassembled WGS sequence"/>
</dbReference>
<evidence type="ECO:0000259" key="6">
    <source>
        <dbReference type="PROSITE" id="PS50109"/>
    </source>
</evidence>
<dbReference type="CDD" id="cd00038">
    <property type="entry name" value="CAP_ED"/>
    <property type="match status" value="1"/>
</dbReference>
<dbReference type="InterPro" id="IPR005467">
    <property type="entry name" value="His_kinase_dom"/>
</dbReference>
<dbReference type="GO" id="GO:0000160">
    <property type="term" value="P:phosphorelay signal transduction system"/>
    <property type="evidence" value="ECO:0007669"/>
    <property type="project" value="UniProtKB-KW"/>
</dbReference>
<sequence>MLCLEELLTLELFQALPRNRLDWICDRAQTIDLKTDEVLIHEGDPPRGFFILLCGRMGLTRRSDGLEMPIGQHEAPSFFGEIPVLTGEAAPVTARAITDCHFYELSSEDFLTLLHECRTFEQMIFQIVAKRSRGLESFIRNREKMAALGTLAAGLAHELNNPAAALVRALRDVTPALLELQRMNLVAGRHQIDEVHTQEWLKARDEGYEAILHKRVDPMSLSDREEQMLDWLEDYGVEDAWKLAEPLAEGGIKIATLEELTTQWRDDSTEMRDMGLRWLALSFEVMSMITSGLRGAERIAELVQSMKSYSHLDQGARQVVDVHEGLEDTLRLFSYKLKHGVEIRRSYDPAIPKLWAYGSELNQVWTNLIDNAIDAMEDKGVLEILTIYRSDRIEVQIIDSGSGIPPEIQSRIFEPFFTTKPVGKGSGLGLEVVRRIVEIRHQGTITLASKPGKTQFTVCLPIIQHGL</sequence>
<evidence type="ECO:0000256" key="1">
    <source>
        <dbReference type="ARBA" id="ARBA00000085"/>
    </source>
</evidence>
<comment type="caution">
    <text evidence="7">The sequence shown here is derived from an EMBL/GenBank/DDBJ whole genome shotgun (WGS) entry which is preliminary data.</text>
</comment>
<evidence type="ECO:0000256" key="4">
    <source>
        <dbReference type="ARBA" id="ARBA00023012"/>
    </source>
</evidence>
<keyword evidence="3" id="KW-0808">Transferase</keyword>
<dbReference type="Gene3D" id="2.60.120.10">
    <property type="entry name" value="Jelly Rolls"/>
    <property type="match status" value="1"/>
</dbReference>
<dbReference type="PANTHER" id="PTHR43065:SF48">
    <property type="entry name" value="HISTIDINE KINASE"/>
    <property type="match status" value="1"/>
</dbReference>
<dbReference type="Gene3D" id="1.10.287.130">
    <property type="match status" value="1"/>
</dbReference>
<dbReference type="GO" id="GO:0004673">
    <property type="term" value="F:protein histidine kinase activity"/>
    <property type="evidence" value="ECO:0007669"/>
    <property type="project" value="UniProtKB-EC"/>
</dbReference>
<protein>
    <recommendedName>
        <fullName evidence="2">histidine kinase</fullName>
        <ecNumber evidence="2">2.7.13.3</ecNumber>
    </recommendedName>
</protein>
<keyword evidence="4" id="KW-0902">Two-component regulatory system</keyword>
<evidence type="ECO:0000256" key="3">
    <source>
        <dbReference type="ARBA" id="ARBA00022777"/>
    </source>
</evidence>
<feature type="domain" description="Cyclic nucleotide-binding" evidence="5">
    <location>
        <begin position="12"/>
        <end position="131"/>
    </location>
</feature>
<accession>A0A951PXP4</accession>
<evidence type="ECO:0000259" key="5">
    <source>
        <dbReference type="PROSITE" id="PS50042"/>
    </source>
</evidence>
<dbReference type="SMART" id="SM00387">
    <property type="entry name" value="HATPase_c"/>
    <property type="match status" value="1"/>
</dbReference>
<dbReference type="PRINTS" id="PR00344">
    <property type="entry name" value="BCTRLSENSOR"/>
</dbReference>
<dbReference type="InterPro" id="IPR036890">
    <property type="entry name" value="HATPase_C_sf"/>
</dbReference>
<dbReference type="InterPro" id="IPR018490">
    <property type="entry name" value="cNMP-bd_dom_sf"/>
</dbReference>
<dbReference type="Gene3D" id="3.30.565.10">
    <property type="entry name" value="Histidine kinase-like ATPase, C-terminal domain"/>
    <property type="match status" value="1"/>
</dbReference>
<name>A0A951PXP4_9NOST</name>
<keyword evidence="3" id="KW-0418">Kinase</keyword>
<dbReference type="PROSITE" id="PS50042">
    <property type="entry name" value="CNMP_BINDING_3"/>
    <property type="match status" value="1"/>
</dbReference>
<dbReference type="InterPro" id="IPR014710">
    <property type="entry name" value="RmlC-like_jellyroll"/>
</dbReference>
<dbReference type="PROSITE" id="PS50109">
    <property type="entry name" value="HIS_KIN"/>
    <property type="match status" value="1"/>
</dbReference>